<evidence type="ECO:0000256" key="6">
    <source>
        <dbReference type="ARBA" id="ARBA00022989"/>
    </source>
</evidence>
<comment type="function">
    <text evidence="1">May be involved in the degradation process of specific misfolded endoplasmic reticulum (ER) luminal proteins.</text>
</comment>
<keyword evidence="11" id="KW-1185">Reference proteome</keyword>
<proteinExistence type="inferred from homology"/>
<evidence type="ECO:0000256" key="4">
    <source>
        <dbReference type="ARBA" id="ARBA00022692"/>
    </source>
</evidence>
<dbReference type="Proteomes" id="UP001341840">
    <property type="component" value="Unassembled WGS sequence"/>
</dbReference>
<dbReference type="SUPFAM" id="SSF144091">
    <property type="entry name" value="Rhomboid-like"/>
    <property type="match status" value="1"/>
</dbReference>
<evidence type="ECO:0000256" key="3">
    <source>
        <dbReference type="ARBA" id="ARBA00008917"/>
    </source>
</evidence>
<protein>
    <recommendedName>
        <fullName evidence="8">Derlin</fullName>
    </recommendedName>
</protein>
<evidence type="ECO:0000313" key="10">
    <source>
        <dbReference type="EMBL" id="MED6156262.1"/>
    </source>
</evidence>
<name>A0ABU6U4Z7_9FABA</name>
<keyword evidence="5 8" id="KW-0256">Endoplasmic reticulum</keyword>
<evidence type="ECO:0000256" key="8">
    <source>
        <dbReference type="RuleBase" id="RU363059"/>
    </source>
</evidence>
<comment type="caution">
    <text evidence="8">Lacks conserved residue(s) required for the propagation of feature annotation.</text>
</comment>
<evidence type="ECO:0000256" key="7">
    <source>
        <dbReference type="ARBA" id="ARBA00023136"/>
    </source>
</evidence>
<dbReference type="InterPro" id="IPR035952">
    <property type="entry name" value="Rhomboid-like_sf"/>
</dbReference>
<comment type="function">
    <text evidence="8">May be involved in the degradation of misfolded endoplasmic reticulum (ER) luminal proteins.</text>
</comment>
<dbReference type="Pfam" id="PF04511">
    <property type="entry name" value="DER1"/>
    <property type="match status" value="1"/>
</dbReference>
<evidence type="ECO:0000256" key="2">
    <source>
        <dbReference type="ARBA" id="ARBA00004477"/>
    </source>
</evidence>
<evidence type="ECO:0000313" key="11">
    <source>
        <dbReference type="Proteomes" id="UP001341840"/>
    </source>
</evidence>
<comment type="subcellular location">
    <subcellularLocation>
        <location evidence="2 8">Endoplasmic reticulum membrane</location>
        <topology evidence="2 8">Multi-pass membrane protein</topology>
    </subcellularLocation>
</comment>
<feature type="compositionally biased region" description="Low complexity" evidence="9">
    <location>
        <begin position="166"/>
        <end position="189"/>
    </location>
</feature>
<evidence type="ECO:0000256" key="1">
    <source>
        <dbReference type="ARBA" id="ARBA00003292"/>
    </source>
</evidence>
<dbReference type="InterPro" id="IPR007599">
    <property type="entry name" value="DER1"/>
</dbReference>
<dbReference type="PANTHER" id="PTHR11009">
    <property type="entry name" value="DER1-LIKE PROTEIN, DERLIN"/>
    <property type="match status" value="1"/>
</dbReference>
<keyword evidence="7 8" id="KW-0472">Membrane</keyword>
<sequence>MLLNLLSLNRHTRIRNPTKSVPVVKKRGKIKSVITLVPFFRSPFLGVSLVYMITYVWSREFPNARINIYGVVSLKGFYLPWALLALDLIFGNPIKPSILGMLAGHLYYFLSVLHPLAGGKLNFKTPLWVHKIVAYWGEGSQVNAPVQSNPSAGIVFRGRSHRLGGSETSNTRENNNNNNTAASSSQQQNHEGNNGIAFRGRSFRLNG</sequence>
<feature type="region of interest" description="Disordered" evidence="9">
    <location>
        <begin position="161"/>
        <end position="207"/>
    </location>
</feature>
<comment type="caution">
    <text evidence="10">The sequence shown here is derived from an EMBL/GenBank/DDBJ whole genome shotgun (WGS) entry which is preliminary data.</text>
</comment>
<keyword evidence="4 8" id="KW-0812">Transmembrane</keyword>
<feature type="transmembrane region" description="Helical" evidence="8">
    <location>
        <begin position="66"/>
        <end position="86"/>
    </location>
</feature>
<evidence type="ECO:0000256" key="9">
    <source>
        <dbReference type="SAM" id="MobiDB-lite"/>
    </source>
</evidence>
<dbReference type="EMBL" id="JASCZI010120861">
    <property type="protein sequence ID" value="MED6156262.1"/>
    <property type="molecule type" value="Genomic_DNA"/>
</dbReference>
<feature type="transmembrane region" description="Helical" evidence="8">
    <location>
        <begin position="98"/>
        <end position="117"/>
    </location>
</feature>
<organism evidence="10 11">
    <name type="scientific">Stylosanthes scabra</name>
    <dbReference type="NCBI Taxonomy" id="79078"/>
    <lineage>
        <taxon>Eukaryota</taxon>
        <taxon>Viridiplantae</taxon>
        <taxon>Streptophyta</taxon>
        <taxon>Embryophyta</taxon>
        <taxon>Tracheophyta</taxon>
        <taxon>Spermatophyta</taxon>
        <taxon>Magnoliopsida</taxon>
        <taxon>eudicotyledons</taxon>
        <taxon>Gunneridae</taxon>
        <taxon>Pentapetalae</taxon>
        <taxon>rosids</taxon>
        <taxon>fabids</taxon>
        <taxon>Fabales</taxon>
        <taxon>Fabaceae</taxon>
        <taxon>Papilionoideae</taxon>
        <taxon>50 kb inversion clade</taxon>
        <taxon>dalbergioids sensu lato</taxon>
        <taxon>Dalbergieae</taxon>
        <taxon>Pterocarpus clade</taxon>
        <taxon>Stylosanthes</taxon>
    </lineage>
</organism>
<accession>A0ABU6U4Z7</accession>
<keyword evidence="6 8" id="KW-1133">Transmembrane helix</keyword>
<feature type="transmembrane region" description="Helical" evidence="8">
    <location>
        <begin position="33"/>
        <end position="54"/>
    </location>
</feature>
<comment type="similarity">
    <text evidence="3 8">Belongs to the derlin family.</text>
</comment>
<reference evidence="10 11" key="1">
    <citation type="journal article" date="2023" name="Plants (Basel)">
        <title>Bridging the Gap: Combining Genomics and Transcriptomics Approaches to Understand Stylosanthes scabra, an Orphan Legume from the Brazilian Caatinga.</title>
        <authorList>
            <person name="Ferreira-Neto J.R.C."/>
            <person name="da Silva M.D."/>
            <person name="Binneck E."/>
            <person name="de Melo N.F."/>
            <person name="da Silva R.H."/>
            <person name="de Melo A.L.T.M."/>
            <person name="Pandolfi V."/>
            <person name="Bustamante F.O."/>
            <person name="Brasileiro-Vidal A.C."/>
            <person name="Benko-Iseppon A.M."/>
        </authorList>
    </citation>
    <scope>NUCLEOTIDE SEQUENCE [LARGE SCALE GENOMIC DNA]</scope>
    <source>
        <tissue evidence="10">Leaves</tissue>
    </source>
</reference>
<evidence type="ECO:0000256" key="5">
    <source>
        <dbReference type="ARBA" id="ARBA00022824"/>
    </source>
</evidence>
<gene>
    <name evidence="10" type="ORF">PIB30_012823</name>
</gene>